<feature type="region of interest" description="Disordered" evidence="1">
    <location>
        <begin position="1"/>
        <end position="59"/>
    </location>
</feature>
<organism evidence="2 3">
    <name type="scientific">Streptomyces malaysiensis</name>
    <dbReference type="NCBI Taxonomy" id="92644"/>
    <lineage>
        <taxon>Bacteria</taxon>
        <taxon>Bacillati</taxon>
        <taxon>Actinomycetota</taxon>
        <taxon>Actinomycetes</taxon>
        <taxon>Kitasatosporales</taxon>
        <taxon>Streptomycetaceae</taxon>
        <taxon>Streptomyces</taxon>
        <taxon>Streptomyces violaceusniger group</taxon>
    </lineage>
</organism>
<protein>
    <submittedName>
        <fullName evidence="2">Uncharacterized protein</fullName>
    </submittedName>
</protein>
<reference evidence="2 3" key="1">
    <citation type="submission" date="2020-02" db="EMBL/GenBank/DDBJ databases">
        <title>Streptomyces malaysiensis DSM14702 (JHCC583434, PFL_A843) Genome sequencing and assembly.</title>
        <authorList>
            <person name="Samborskyy M."/>
        </authorList>
    </citation>
    <scope>NUCLEOTIDE SEQUENCE [LARGE SCALE GENOMIC DNA]</scope>
    <source>
        <strain evidence="2 3">DSM 14702</strain>
    </source>
</reference>
<feature type="compositionally biased region" description="Basic and acidic residues" evidence="1">
    <location>
        <begin position="17"/>
        <end position="31"/>
    </location>
</feature>
<evidence type="ECO:0000313" key="2">
    <source>
        <dbReference type="EMBL" id="NIY67381.1"/>
    </source>
</evidence>
<accession>A0A7X5X654</accession>
<gene>
    <name evidence="2" type="ORF">SMALB_5434</name>
</gene>
<name>A0A7X5X654_STRMQ</name>
<feature type="compositionally biased region" description="Low complexity" evidence="1">
    <location>
        <begin position="46"/>
        <end position="59"/>
    </location>
</feature>
<sequence>MRNGPDPSPRIPARSHVLADPRPGVRADVRADAAPYALASPSSFWSRETPSTRSSSPSA</sequence>
<evidence type="ECO:0000313" key="3">
    <source>
        <dbReference type="Proteomes" id="UP000536624"/>
    </source>
</evidence>
<dbReference type="EMBL" id="JAALLH010000001">
    <property type="protein sequence ID" value="NIY67381.1"/>
    <property type="molecule type" value="Genomic_DNA"/>
</dbReference>
<dbReference type="Proteomes" id="UP000536624">
    <property type="component" value="Unassembled WGS sequence"/>
</dbReference>
<comment type="caution">
    <text evidence="2">The sequence shown here is derived from an EMBL/GenBank/DDBJ whole genome shotgun (WGS) entry which is preliminary data.</text>
</comment>
<dbReference type="AlphaFoldDB" id="A0A7X5X654"/>
<feature type="compositionally biased region" description="Pro residues" evidence="1">
    <location>
        <begin position="1"/>
        <end position="10"/>
    </location>
</feature>
<evidence type="ECO:0000256" key="1">
    <source>
        <dbReference type="SAM" id="MobiDB-lite"/>
    </source>
</evidence>
<proteinExistence type="predicted"/>